<dbReference type="Pfam" id="PF07647">
    <property type="entry name" value="SAM_2"/>
    <property type="match status" value="1"/>
</dbReference>
<evidence type="ECO:0000259" key="1">
    <source>
        <dbReference type="PROSITE" id="PS50105"/>
    </source>
</evidence>
<dbReference type="SUPFAM" id="SSF47769">
    <property type="entry name" value="SAM/Pointed domain"/>
    <property type="match status" value="1"/>
</dbReference>
<dbReference type="OrthoDB" id="434324at2759"/>
<gene>
    <name evidence="2" type="ORF">llap_14578</name>
</gene>
<proteinExistence type="predicted"/>
<dbReference type="GO" id="GO:0007169">
    <property type="term" value="P:cell surface receptor protein tyrosine kinase signaling pathway"/>
    <property type="evidence" value="ECO:0007669"/>
    <property type="project" value="TreeGrafter"/>
</dbReference>
<organism evidence="2 3">
    <name type="scientific">Limosa lapponica baueri</name>
    <dbReference type="NCBI Taxonomy" id="1758121"/>
    <lineage>
        <taxon>Eukaryota</taxon>
        <taxon>Metazoa</taxon>
        <taxon>Chordata</taxon>
        <taxon>Craniata</taxon>
        <taxon>Vertebrata</taxon>
        <taxon>Euteleostomi</taxon>
        <taxon>Archelosauria</taxon>
        <taxon>Archosauria</taxon>
        <taxon>Dinosauria</taxon>
        <taxon>Saurischia</taxon>
        <taxon>Theropoda</taxon>
        <taxon>Coelurosauria</taxon>
        <taxon>Aves</taxon>
        <taxon>Neognathae</taxon>
        <taxon>Neoaves</taxon>
        <taxon>Charadriiformes</taxon>
        <taxon>Scolopacidae</taxon>
        <taxon>Limosa</taxon>
    </lineage>
</organism>
<dbReference type="Gene3D" id="1.10.150.50">
    <property type="entry name" value="Transcription Factor, Ets-1"/>
    <property type="match status" value="1"/>
</dbReference>
<sequence length="123" mass="13560">MDTQEQDGAKAPPEGCPTAEWTVAEAGAWLAARSGAGELVELAHRHAVSGRVLLRLTEGTLRHMGVSPRSRRRELLRELLQLRLQQELQELLSIVGDGEVTPLEDKAAAGTEDLKQEQCWRDP</sequence>
<reference evidence="3" key="2">
    <citation type="submission" date="2017-12" db="EMBL/GenBank/DDBJ databases">
        <title>Genome sequence of the Bar-tailed Godwit (Limosa lapponica baueri).</title>
        <authorList>
            <person name="Lima N.C.B."/>
            <person name="Parody-Merino A.M."/>
            <person name="Battley P.F."/>
            <person name="Fidler A.E."/>
            <person name="Prosdocimi F."/>
        </authorList>
    </citation>
    <scope>NUCLEOTIDE SEQUENCE [LARGE SCALE GENOMIC DNA]</scope>
</reference>
<protein>
    <submittedName>
        <fullName evidence="2">Sterile alpha motif domain-containing protein 12-like</fullName>
    </submittedName>
</protein>
<evidence type="ECO:0000313" key="3">
    <source>
        <dbReference type="Proteomes" id="UP000233556"/>
    </source>
</evidence>
<dbReference type="PROSITE" id="PS50105">
    <property type="entry name" value="SAM_DOMAIN"/>
    <property type="match status" value="1"/>
</dbReference>
<dbReference type="InterPro" id="IPR013761">
    <property type="entry name" value="SAM/pointed_sf"/>
</dbReference>
<accession>A0A2I0TMX7</accession>
<dbReference type="GO" id="GO:0009898">
    <property type="term" value="C:cytoplasmic side of plasma membrane"/>
    <property type="evidence" value="ECO:0007669"/>
    <property type="project" value="TreeGrafter"/>
</dbReference>
<dbReference type="PANTHER" id="PTHR20843">
    <property type="entry name" value="STERILE ALPHA MOTIF DOMAIN CONTAINING PROTEIN 10"/>
    <property type="match status" value="1"/>
</dbReference>
<keyword evidence="3" id="KW-1185">Reference proteome</keyword>
<dbReference type="EMBL" id="KZ508508">
    <property type="protein sequence ID" value="PKU35115.1"/>
    <property type="molecule type" value="Genomic_DNA"/>
</dbReference>
<evidence type="ECO:0000313" key="2">
    <source>
        <dbReference type="EMBL" id="PKU35115.1"/>
    </source>
</evidence>
<dbReference type="AlphaFoldDB" id="A0A2I0TMX7"/>
<dbReference type="InterPro" id="IPR001660">
    <property type="entry name" value="SAM"/>
</dbReference>
<reference evidence="3" key="1">
    <citation type="submission" date="2017-11" db="EMBL/GenBank/DDBJ databases">
        <authorList>
            <person name="Lima N.C."/>
            <person name="Parody-Merino A.M."/>
            <person name="Battley P.F."/>
            <person name="Fidler A.E."/>
            <person name="Prosdocimi F."/>
        </authorList>
    </citation>
    <scope>NUCLEOTIDE SEQUENCE [LARGE SCALE GENOMIC DNA]</scope>
</reference>
<dbReference type="PANTHER" id="PTHR20843:SF0">
    <property type="entry name" value="PROTEIN AVEUGLE"/>
    <property type="match status" value="1"/>
</dbReference>
<name>A0A2I0TMX7_LIMLA</name>
<feature type="domain" description="SAM" evidence="1">
    <location>
        <begin position="21"/>
        <end position="85"/>
    </location>
</feature>
<dbReference type="Proteomes" id="UP000233556">
    <property type="component" value="Unassembled WGS sequence"/>
</dbReference>
<dbReference type="InterPro" id="IPR052268">
    <property type="entry name" value="SAM_domain-containing_protein"/>
</dbReference>